<evidence type="ECO:0000313" key="2">
    <source>
        <dbReference type="Proteomes" id="UP000621210"/>
    </source>
</evidence>
<evidence type="ECO:0000313" key="1">
    <source>
        <dbReference type="EMBL" id="MBD0418123.1"/>
    </source>
</evidence>
<accession>A0A926KWS2</accession>
<name>A0A926KWS2_9ACTN</name>
<reference evidence="1" key="2">
    <citation type="submission" date="2020-09" db="EMBL/GenBank/DDBJ databases">
        <authorList>
            <person name="Luo X."/>
        </authorList>
    </citation>
    <scope>NUCLEOTIDE SEQUENCE</scope>
    <source>
        <strain evidence="1">TRM S81-3</strain>
    </source>
</reference>
<organism evidence="1 2">
    <name type="scientific">Streptomyces griseicoloratus</name>
    <dbReference type="NCBI Taxonomy" id="2752516"/>
    <lineage>
        <taxon>Bacteria</taxon>
        <taxon>Bacillati</taxon>
        <taxon>Actinomycetota</taxon>
        <taxon>Actinomycetes</taxon>
        <taxon>Kitasatosporales</taxon>
        <taxon>Streptomycetaceae</taxon>
        <taxon>Streptomyces</taxon>
    </lineage>
</organism>
<dbReference type="EMBL" id="JACVQF010000101">
    <property type="protein sequence ID" value="MBD0418123.1"/>
    <property type="molecule type" value="Genomic_DNA"/>
</dbReference>
<sequence>MALRRQAITLAVEDEDSPLYGVNAEDVVVRSGRLQVKDALDAAAGSSSRISCRSWKKRSRAGPWLWPKSSTAQPR</sequence>
<dbReference type="AlphaFoldDB" id="A0A926KWS2"/>
<dbReference type="Proteomes" id="UP000621210">
    <property type="component" value="Unassembled WGS sequence"/>
</dbReference>
<dbReference type="RefSeq" id="WP_188179242.1">
    <property type="nucleotide sequence ID" value="NZ_JACVQF010000101.1"/>
</dbReference>
<keyword evidence="2" id="KW-1185">Reference proteome</keyword>
<protein>
    <submittedName>
        <fullName evidence="1">Uncharacterized protein</fullName>
    </submittedName>
</protein>
<reference evidence="1" key="1">
    <citation type="submission" date="2020-09" db="EMBL/GenBank/DDBJ databases">
        <title>Streptomyces grisecoloratus sp. nov., isolated from cotton soil.</title>
        <authorList>
            <person name="Xing L."/>
        </authorList>
    </citation>
    <scope>NUCLEOTIDE SEQUENCE</scope>
    <source>
        <strain evidence="1">TRM S81-3</strain>
    </source>
</reference>
<gene>
    <name evidence="1" type="ORF">H0H10_02880</name>
</gene>
<comment type="caution">
    <text evidence="1">The sequence shown here is derived from an EMBL/GenBank/DDBJ whole genome shotgun (WGS) entry which is preliminary data.</text>
</comment>
<proteinExistence type="predicted"/>